<dbReference type="FunFam" id="3.30.930.10:FF:000006">
    <property type="entry name" value="Glycine--tRNA ligase alpha subunit"/>
    <property type="match status" value="1"/>
</dbReference>
<dbReference type="NCBIfam" id="NF006827">
    <property type="entry name" value="PRK09348.1"/>
    <property type="match status" value="1"/>
</dbReference>
<dbReference type="GO" id="GO:0005524">
    <property type="term" value="F:ATP binding"/>
    <property type="evidence" value="ECO:0007669"/>
    <property type="project" value="UniProtKB-UniRule"/>
</dbReference>
<dbReference type="AlphaFoldDB" id="A0A8J3B811"/>
<gene>
    <name evidence="8 10" type="primary">glyQ</name>
    <name evidence="10" type="ORF">GCM10007043_15480</name>
</gene>
<comment type="subcellular location">
    <subcellularLocation>
        <location evidence="8">Cytoplasm</location>
    </subcellularLocation>
</comment>
<comment type="subunit">
    <text evidence="8">Tetramer of two alpha and two beta subunits.</text>
</comment>
<keyword evidence="2 8" id="KW-0436">Ligase</keyword>
<dbReference type="PRINTS" id="PR01044">
    <property type="entry name" value="TRNASYNTHGA"/>
</dbReference>
<comment type="similarity">
    <text evidence="1 8">Belongs to the class-II aminoacyl-tRNA synthetase family.</text>
</comment>
<evidence type="ECO:0000256" key="1">
    <source>
        <dbReference type="ARBA" id="ARBA00008226"/>
    </source>
</evidence>
<keyword evidence="6 8" id="KW-0030">Aminoacyl-tRNA synthetase</keyword>
<evidence type="ECO:0000256" key="3">
    <source>
        <dbReference type="ARBA" id="ARBA00022741"/>
    </source>
</evidence>
<dbReference type="PANTHER" id="PTHR30075:SF2">
    <property type="entry name" value="GLYCINE--TRNA LIGASE, CHLOROPLASTIC_MITOCHONDRIAL 2"/>
    <property type="match status" value="1"/>
</dbReference>
<dbReference type="Gene3D" id="1.20.58.180">
    <property type="entry name" value="Class II aaRS and biotin synthetases, domain 2"/>
    <property type="match status" value="1"/>
</dbReference>
<comment type="catalytic activity">
    <reaction evidence="7 8">
        <text>tRNA(Gly) + glycine + ATP = glycyl-tRNA(Gly) + AMP + diphosphate</text>
        <dbReference type="Rhea" id="RHEA:16013"/>
        <dbReference type="Rhea" id="RHEA-COMP:9664"/>
        <dbReference type="Rhea" id="RHEA-COMP:9683"/>
        <dbReference type="ChEBI" id="CHEBI:30616"/>
        <dbReference type="ChEBI" id="CHEBI:33019"/>
        <dbReference type="ChEBI" id="CHEBI:57305"/>
        <dbReference type="ChEBI" id="CHEBI:78442"/>
        <dbReference type="ChEBI" id="CHEBI:78522"/>
        <dbReference type="ChEBI" id="CHEBI:456215"/>
        <dbReference type="EC" id="6.1.1.14"/>
    </reaction>
</comment>
<evidence type="ECO:0000313" key="10">
    <source>
        <dbReference type="EMBL" id="GGK02303.1"/>
    </source>
</evidence>
<dbReference type="PANTHER" id="PTHR30075">
    <property type="entry name" value="GLYCYL-TRNA SYNTHETASE"/>
    <property type="match status" value="1"/>
</dbReference>
<dbReference type="GO" id="GO:0016740">
    <property type="term" value="F:transferase activity"/>
    <property type="evidence" value="ECO:0007669"/>
    <property type="project" value="UniProtKB-ARBA"/>
</dbReference>
<dbReference type="InterPro" id="IPR045864">
    <property type="entry name" value="aa-tRNA-synth_II/BPL/LPL"/>
</dbReference>
<evidence type="ECO:0000313" key="11">
    <source>
        <dbReference type="Proteomes" id="UP000637720"/>
    </source>
</evidence>
<dbReference type="CDD" id="cd00733">
    <property type="entry name" value="GlyRS_alpha_core"/>
    <property type="match status" value="1"/>
</dbReference>
<dbReference type="HAMAP" id="MF_00254">
    <property type="entry name" value="Gly_tRNA_synth_alpha"/>
    <property type="match status" value="1"/>
</dbReference>
<keyword evidence="4 8" id="KW-0067">ATP-binding</keyword>
<sequence>MHVRQTHQSVEVSAVNVQDMVLALQAFWARQNCLIVQPYDIETGAGTMNPATFLRVIGPEPWNVAYVEPSRRPADGRYGENPNRLYQHHQFQVILKPSPDNVQEIYLDSLRALGIKPEEHDIRFVEDNWEAPTLGAWGLGWEVWIDGMEITQFTYFQQVGGLDCHPVAVEITYGLERLASYIQGKDNVFDLEWGSGLTYGDVFKQPEYEHSKYTFEVADAAMLFRLFADYEREAQRALEAGLVFPAYDYVLKCSHTFNLLDAQGAISVTERTGYIARVRNLARACAQAYLAERERLGFPLLKRSGEPAQPASDETVGIGNPVKGE</sequence>
<evidence type="ECO:0000256" key="2">
    <source>
        <dbReference type="ARBA" id="ARBA00022598"/>
    </source>
</evidence>
<dbReference type="GO" id="GO:0005829">
    <property type="term" value="C:cytosol"/>
    <property type="evidence" value="ECO:0007669"/>
    <property type="project" value="TreeGrafter"/>
</dbReference>
<evidence type="ECO:0000256" key="8">
    <source>
        <dbReference type="HAMAP-Rule" id="MF_00254"/>
    </source>
</evidence>
<dbReference type="SUPFAM" id="SSF55681">
    <property type="entry name" value="Class II aaRS and biotin synthetases"/>
    <property type="match status" value="1"/>
</dbReference>
<dbReference type="NCBIfam" id="TIGR00388">
    <property type="entry name" value="glyQ"/>
    <property type="match status" value="1"/>
</dbReference>
<dbReference type="InterPro" id="IPR002310">
    <property type="entry name" value="Gly-tRNA_ligase_asu"/>
</dbReference>
<keyword evidence="3 8" id="KW-0547">Nucleotide-binding</keyword>
<organism evidence="10 11">
    <name type="scientific">Calditerricola satsumensis</name>
    <dbReference type="NCBI Taxonomy" id="373054"/>
    <lineage>
        <taxon>Bacteria</taxon>
        <taxon>Bacillati</taxon>
        <taxon>Bacillota</taxon>
        <taxon>Bacilli</taxon>
        <taxon>Bacillales</taxon>
        <taxon>Bacillaceae</taxon>
        <taxon>Calditerricola</taxon>
    </lineage>
</organism>
<dbReference type="GO" id="GO:0140096">
    <property type="term" value="F:catalytic activity, acting on a protein"/>
    <property type="evidence" value="ECO:0007669"/>
    <property type="project" value="UniProtKB-ARBA"/>
</dbReference>
<name>A0A8J3B811_9BACI</name>
<evidence type="ECO:0000256" key="7">
    <source>
        <dbReference type="ARBA" id="ARBA00047937"/>
    </source>
</evidence>
<dbReference type="Gene3D" id="3.30.930.10">
    <property type="entry name" value="Bira Bifunctional Protein, Domain 2"/>
    <property type="match status" value="1"/>
</dbReference>
<dbReference type="GO" id="GO:0004820">
    <property type="term" value="F:glycine-tRNA ligase activity"/>
    <property type="evidence" value="ECO:0007669"/>
    <property type="project" value="UniProtKB-UniRule"/>
</dbReference>
<dbReference type="EC" id="6.1.1.14" evidence="8"/>
<keyword evidence="5 8" id="KW-0648">Protein biosynthesis</keyword>
<dbReference type="GO" id="GO:0006426">
    <property type="term" value="P:glycyl-tRNA aminoacylation"/>
    <property type="evidence" value="ECO:0007669"/>
    <property type="project" value="UniProtKB-UniRule"/>
</dbReference>
<feature type="region of interest" description="Disordered" evidence="9">
    <location>
        <begin position="304"/>
        <end position="325"/>
    </location>
</feature>
<reference evidence="10" key="2">
    <citation type="submission" date="2020-09" db="EMBL/GenBank/DDBJ databases">
        <authorList>
            <person name="Sun Q."/>
            <person name="Ohkuma M."/>
        </authorList>
    </citation>
    <scope>NUCLEOTIDE SEQUENCE</scope>
    <source>
        <strain evidence="10">JCM 14719</strain>
    </source>
</reference>
<accession>A0A8J3B811</accession>
<dbReference type="InterPro" id="IPR006194">
    <property type="entry name" value="Gly-tRNA-synth_heterodimer"/>
</dbReference>
<proteinExistence type="inferred from homology"/>
<dbReference type="PROSITE" id="PS50861">
    <property type="entry name" value="AA_TRNA_LIGASE_II_GLYAB"/>
    <property type="match status" value="1"/>
</dbReference>
<evidence type="ECO:0000256" key="9">
    <source>
        <dbReference type="SAM" id="MobiDB-lite"/>
    </source>
</evidence>
<keyword evidence="8" id="KW-0963">Cytoplasm</keyword>
<dbReference type="EMBL" id="BMOF01000030">
    <property type="protein sequence ID" value="GGK02303.1"/>
    <property type="molecule type" value="Genomic_DNA"/>
</dbReference>
<dbReference type="Pfam" id="PF02091">
    <property type="entry name" value="tRNA-synt_2e"/>
    <property type="match status" value="1"/>
</dbReference>
<reference evidence="10" key="1">
    <citation type="journal article" date="2014" name="Int. J. Syst. Evol. Microbiol.">
        <title>Complete genome sequence of Corynebacterium casei LMG S-19264T (=DSM 44701T), isolated from a smear-ripened cheese.</title>
        <authorList>
            <consortium name="US DOE Joint Genome Institute (JGI-PGF)"/>
            <person name="Walter F."/>
            <person name="Albersmeier A."/>
            <person name="Kalinowski J."/>
            <person name="Ruckert C."/>
        </authorList>
    </citation>
    <scope>NUCLEOTIDE SEQUENCE</scope>
    <source>
        <strain evidence="10">JCM 14719</strain>
    </source>
</reference>
<evidence type="ECO:0000256" key="5">
    <source>
        <dbReference type="ARBA" id="ARBA00022917"/>
    </source>
</evidence>
<evidence type="ECO:0000256" key="6">
    <source>
        <dbReference type="ARBA" id="ARBA00023146"/>
    </source>
</evidence>
<protein>
    <recommendedName>
        <fullName evidence="8">Glycine--tRNA ligase alpha subunit</fullName>
        <ecNumber evidence="8">6.1.1.14</ecNumber>
    </recommendedName>
    <alternativeName>
        <fullName evidence="8">Glycyl-tRNA synthetase alpha subunit</fullName>
        <shortName evidence="8">GlyRS</shortName>
    </alternativeName>
</protein>
<dbReference type="Proteomes" id="UP000637720">
    <property type="component" value="Unassembled WGS sequence"/>
</dbReference>
<comment type="caution">
    <text evidence="10">The sequence shown here is derived from an EMBL/GenBank/DDBJ whole genome shotgun (WGS) entry which is preliminary data.</text>
</comment>
<keyword evidence="11" id="KW-1185">Reference proteome</keyword>
<evidence type="ECO:0000256" key="4">
    <source>
        <dbReference type="ARBA" id="ARBA00022840"/>
    </source>
</evidence>